<dbReference type="PANTHER" id="PTHR33254:SF4">
    <property type="entry name" value="4-HYDROXY-4-METHYL-2-OXOGLUTARATE ALDOLASE 3-RELATED"/>
    <property type="match status" value="1"/>
</dbReference>
<feature type="binding site" evidence="8">
    <location>
        <position position="154"/>
    </location>
    <ligand>
        <name>substrate</name>
    </ligand>
</feature>
<comment type="catalytic activity">
    <reaction evidence="1 9">
        <text>4-hydroxy-4-methyl-2-oxoglutarate = 2 pyruvate</text>
        <dbReference type="Rhea" id="RHEA:22748"/>
        <dbReference type="ChEBI" id="CHEBI:15361"/>
        <dbReference type="ChEBI" id="CHEBI:58276"/>
        <dbReference type="EC" id="4.1.3.17"/>
    </reaction>
</comment>
<feature type="binding site" evidence="8">
    <location>
        <begin position="132"/>
        <end position="135"/>
    </location>
    <ligand>
        <name>substrate</name>
    </ligand>
</feature>
<name>A0ABD3H1L7_9MARC</name>
<evidence type="ECO:0000256" key="4">
    <source>
        <dbReference type="ARBA" id="ARBA00022723"/>
    </source>
</evidence>
<dbReference type="EC" id="4.1.3.17" evidence="9"/>
<dbReference type="SUPFAM" id="SSF89562">
    <property type="entry name" value="RraA-like"/>
    <property type="match status" value="1"/>
</dbReference>
<keyword evidence="11" id="KW-1185">Reference proteome</keyword>
<reference evidence="10 11" key="1">
    <citation type="submission" date="2024-09" db="EMBL/GenBank/DDBJ databases">
        <title>Chromosome-scale assembly of Riccia sorocarpa.</title>
        <authorList>
            <person name="Paukszto L."/>
        </authorList>
    </citation>
    <scope>NUCLEOTIDE SEQUENCE [LARGE SCALE GENOMIC DNA]</scope>
    <source>
        <strain evidence="10">LP-2024</strain>
        <tissue evidence="10">Aerial parts of the thallus</tissue>
    </source>
</reference>
<protein>
    <recommendedName>
        <fullName evidence="9">4-hydroxy-4-methyl-2-oxoglutarate aldolase</fullName>
        <shortName evidence="9">HMG aldolase</shortName>
        <ecNumber evidence="9">4.1.1.112</ecNumber>
        <ecNumber evidence="9">4.1.3.17</ecNumber>
    </recommendedName>
    <alternativeName>
        <fullName evidence="9">Oxaloacetate decarboxylase</fullName>
    </alternativeName>
</protein>
<dbReference type="Gene3D" id="3.50.30.40">
    <property type="entry name" value="Ribonuclease E inhibitor RraA/RraA-like"/>
    <property type="match status" value="1"/>
</dbReference>
<evidence type="ECO:0000313" key="11">
    <source>
        <dbReference type="Proteomes" id="UP001633002"/>
    </source>
</evidence>
<dbReference type="Proteomes" id="UP001633002">
    <property type="component" value="Unassembled WGS sequence"/>
</dbReference>
<dbReference type="CDD" id="cd16841">
    <property type="entry name" value="RraA_family"/>
    <property type="match status" value="1"/>
</dbReference>
<dbReference type="GO" id="GO:0046872">
    <property type="term" value="F:metal ion binding"/>
    <property type="evidence" value="ECO:0007669"/>
    <property type="project" value="UniProtKB-KW"/>
</dbReference>
<evidence type="ECO:0000256" key="3">
    <source>
        <dbReference type="ARBA" id="ARBA00011233"/>
    </source>
</evidence>
<keyword evidence="5 9" id="KW-0456">Lyase</keyword>
<evidence type="ECO:0000256" key="6">
    <source>
        <dbReference type="ARBA" id="ARBA00025046"/>
    </source>
</evidence>
<comment type="function">
    <text evidence="6 9">Catalyzes the aldol cleavage of 4-hydroxy-4-methyl-2-oxoglutarate (HMG) into 2 molecules of pyruvate. Also contains a secondary oxaloacetate (OAA) decarboxylase activity due to the common pyruvate enolate transition state formed following C-C bond cleavage in the retro-aldol and decarboxylation reactions.</text>
</comment>
<evidence type="ECO:0000256" key="9">
    <source>
        <dbReference type="RuleBase" id="RU004338"/>
    </source>
</evidence>
<dbReference type="EMBL" id="JBJQOH010000006">
    <property type="protein sequence ID" value="KAL3683299.1"/>
    <property type="molecule type" value="Genomic_DNA"/>
</dbReference>
<dbReference type="InterPro" id="IPR005493">
    <property type="entry name" value="RraA/RraA-like"/>
</dbReference>
<accession>A0ABD3H1L7</accession>
<dbReference type="AlphaFoldDB" id="A0ABD3H1L7"/>
<dbReference type="InterPro" id="IPR036704">
    <property type="entry name" value="RraA/RraA-like_sf"/>
</dbReference>
<proteinExistence type="inferred from homology"/>
<evidence type="ECO:0000256" key="1">
    <source>
        <dbReference type="ARBA" id="ARBA00001342"/>
    </source>
</evidence>
<dbReference type="GO" id="GO:0008948">
    <property type="term" value="F:oxaloacetate decarboxylase activity"/>
    <property type="evidence" value="ECO:0007669"/>
    <property type="project" value="UniProtKB-EC"/>
</dbReference>
<comment type="cofactor">
    <cofactor evidence="9">
        <name>a divalent metal cation</name>
        <dbReference type="ChEBI" id="CHEBI:60240"/>
    </cofactor>
</comment>
<dbReference type="GO" id="GO:0047443">
    <property type="term" value="F:4-hydroxy-4-methyl-2-oxoglutarate aldolase activity"/>
    <property type="evidence" value="ECO:0007669"/>
    <property type="project" value="UniProtKB-EC"/>
</dbReference>
<comment type="catalytic activity">
    <reaction evidence="7 9">
        <text>oxaloacetate + H(+) = pyruvate + CO2</text>
        <dbReference type="Rhea" id="RHEA:15641"/>
        <dbReference type="ChEBI" id="CHEBI:15361"/>
        <dbReference type="ChEBI" id="CHEBI:15378"/>
        <dbReference type="ChEBI" id="CHEBI:16452"/>
        <dbReference type="ChEBI" id="CHEBI:16526"/>
        <dbReference type="EC" id="4.1.1.112"/>
    </reaction>
</comment>
<keyword evidence="4 8" id="KW-0479">Metal-binding</keyword>
<dbReference type="Pfam" id="PF03737">
    <property type="entry name" value="RraA-like"/>
    <property type="match status" value="1"/>
</dbReference>
<comment type="subunit">
    <text evidence="3 9">Homotrimer.</text>
</comment>
<dbReference type="NCBIfam" id="TIGR01935">
    <property type="entry name" value="NOT-MenG"/>
    <property type="match status" value="1"/>
</dbReference>
<comment type="cofactor">
    <cofactor evidence="8">
        <name>Mg(2+)</name>
        <dbReference type="ChEBI" id="CHEBI:18420"/>
    </cofactor>
</comment>
<comment type="caution">
    <text evidence="10">The sequence shown here is derived from an EMBL/GenBank/DDBJ whole genome shotgun (WGS) entry which is preliminary data.</text>
</comment>
<comment type="similarity">
    <text evidence="2 9">Belongs to the class II aldolase/RraA-like family.</text>
</comment>
<dbReference type="PANTHER" id="PTHR33254">
    <property type="entry name" value="4-HYDROXY-4-METHYL-2-OXOGLUTARATE ALDOLASE 3-RELATED"/>
    <property type="match status" value="1"/>
</dbReference>
<dbReference type="EC" id="4.1.1.112" evidence="9"/>
<evidence type="ECO:0000313" key="10">
    <source>
        <dbReference type="EMBL" id="KAL3683299.1"/>
    </source>
</evidence>
<evidence type="ECO:0000256" key="7">
    <source>
        <dbReference type="ARBA" id="ARBA00047973"/>
    </source>
</evidence>
<sequence>MPSLDGGGLVWYSLGSLEVQLLRGGRVSVLNQLFRLNMLSFCTVRVRKRFPLAVRWLGHLCDEHMDRIADGRVLVLAPVFRSYGRRQQFHGPVSTVKVFEDNTLVRKALEEPGAGKVLVVDGGGSLRCALLGGMLGTLACQNLWAGIIVNGCCRDVDEINATDIGVRALASHPLKSNKRGQGERDVPVVVAGCRIQPGDWCYVDNDGIVISVGGEKLHNQRARV</sequence>
<organism evidence="10 11">
    <name type="scientific">Riccia sorocarpa</name>
    <dbReference type="NCBI Taxonomy" id="122646"/>
    <lineage>
        <taxon>Eukaryota</taxon>
        <taxon>Viridiplantae</taxon>
        <taxon>Streptophyta</taxon>
        <taxon>Embryophyta</taxon>
        <taxon>Marchantiophyta</taxon>
        <taxon>Marchantiopsida</taxon>
        <taxon>Marchantiidae</taxon>
        <taxon>Marchantiales</taxon>
        <taxon>Ricciaceae</taxon>
        <taxon>Riccia</taxon>
    </lineage>
</organism>
<evidence type="ECO:0000256" key="5">
    <source>
        <dbReference type="ARBA" id="ARBA00023239"/>
    </source>
</evidence>
<evidence type="ECO:0000256" key="8">
    <source>
        <dbReference type="PIRSR" id="PIRSR605493-1"/>
    </source>
</evidence>
<dbReference type="NCBIfam" id="NF006875">
    <property type="entry name" value="PRK09372.1"/>
    <property type="match status" value="1"/>
</dbReference>
<evidence type="ECO:0000256" key="2">
    <source>
        <dbReference type="ARBA" id="ARBA00008621"/>
    </source>
</evidence>
<keyword evidence="8" id="KW-0460">Magnesium</keyword>
<dbReference type="InterPro" id="IPR010203">
    <property type="entry name" value="RraA"/>
</dbReference>
<gene>
    <name evidence="10" type="ORF">R1sor_001321</name>
</gene>
<feature type="binding site" evidence="8">
    <location>
        <position position="155"/>
    </location>
    <ligand>
        <name>Mg(2+)</name>
        <dbReference type="ChEBI" id="CHEBI:18420"/>
    </ligand>
</feature>